<sequence length="337" mass="37045">MKVAVVGCGGMGRVHALAYAAMPDVELTGVCDTQSGLSCELAEQTGTPAFDSWARLVAEADFDVVSLTLPSHLHREFVKKAADVGKHIICEKPIALSTDDASWMIRYCEERGVRLFIGHVVRFFPDYRHMQRQVAEGRLGRIGTLHAKRMGEHPGEAKPWFKDTARSGGVITDLMIHDIDFVRWTLGEVRSVYALEHTSERLDYAAVTLITESGAVANLEACWGYPAPFYTAVEIAGSEGVVRADSRKTHSLHIRKSTQPASGESFTEAKYSPLYKEVYERELHHFIACLQDGSEPDVTAFDALKALEIAEAALESIRTGKAVLLHPTTAESKGESL</sequence>
<proteinExistence type="inferred from homology"/>
<dbReference type="RefSeq" id="WP_341416410.1">
    <property type="nucleotide sequence ID" value="NZ_JBBPCC010000009.1"/>
</dbReference>
<evidence type="ECO:0000313" key="5">
    <source>
        <dbReference type="Proteomes" id="UP001469365"/>
    </source>
</evidence>
<evidence type="ECO:0000259" key="2">
    <source>
        <dbReference type="Pfam" id="PF01408"/>
    </source>
</evidence>
<dbReference type="InterPro" id="IPR051450">
    <property type="entry name" value="Gfo/Idh/MocA_Oxidoreductases"/>
</dbReference>
<dbReference type="InterPro" id="IPR000683">
    <property type="entry name" value="Gfo/Idh/MocA-like_OxRdtase_N"/>
</dbReference>
<dbReference type="InterPro" id="IPR036291">
    <property type="entry name" value="NAD(P)-bd_dom_sf"/>
</dbReference>
<dbReference type="EMBL" id="JBBPCC010000009">
    <property type="protein sequence ID" value="MEK8129309.1"/>
    <property type="molecule type" value="Genomic_DNA"/>
</dbReference>
<dbReference type="SUPFAM" id="SSF51735">
    <property type="entry name" value="NAD(P)-binding Rossmann-fold domains"/>
    <property type="match status" value="1"/>
</dbReference>
<keyword evidence="5" id="KW-1185">Reference proteome</keyword>
<accession>A0ABU9DKB4</accession>
<name>A0ABU9DKB4_9BACL</name>
<feature type="domain" description="Gfo/Idh/MocA-like oxidoreductase N-terminal" evidence="2">
    <location>
        <begin position="1"/>
        <end position="119"/>
    </location>
</feature>
<comment type="similarity">
    <text evidence="1">Belongs to the Gfo/Idh/MocA family.</text>
</comment>
<dbReference type="InterPro" id="IPR004104">
    <property type="entry name" value="Gfo/Idh/MocA-like_OxRdtase_C"/>
</dbReference>
<protein>
    <submittedName>
        <fullName evidence="4">Gfo/Idh/MocA family oxidoreductase</fullName>
    </submittedName>
</protein>
<organism evidence="4 5">
    <name type="scientific">Paenibacillus filicis</name>
    <dbReference type="NCBI Taxonomy" id="669464"/>
    <lineage>
        <taxon>Bacteria</taxon>
        <taxon>Bacillati</taxon>
        <taxon>Bacillota</taxon>
        <taxon>Bacilli</taxon>
        <taxon>Bacillales</taxon>
        <taxon>Paenibacillaceae</taxon>
        <taxon>Paenibacillus</taxon>
    </lineage>
</organism>
<dbReference type="Proteomes" id="UP001469365">
    <property type="component" value="Unassembled WGS sequence"/>
</dbReference>
<dbReference type="Gene3D" id="3.40.50.720">
    <property type="entry name" value="NAD(P)-binding Rossmann-like Domain"/>
    <property type="match status" value="1"/>
</dbReference>
<evidence type="ECO:0000256" key="1">
    <source>
        <dbReference type="ARBA" id="ARBA00010928"/>
    </source>
</evidence>
<comment type="caution">
    <text evidence="4">The sequence shown here is derived from an EMBL/GenBank/DDBJ whole genome shotgun (WGS) entry which is preliminary data.</text>
</comment>
<evidence type="ECO:0000259" key="3">
    <source>
        <dbReference type="Pfam" id="PF02894"/>
    </source>
</evidence>
<dbReference type="PANTHER" id="PTHR43377">
    <property type="entry name" value="BILIVERDIN REDUCTASE A"/>
    <property type="match status" value="1"/>
</dbReference>
<reference evidence="4 5" key="1">
    <citation type="submission" date="2024-04" db="EMBL/GenBank/DDBJ databases">
        <title>draft genome sequnece of Paenibacillus filicis.</title>
        <authorList>
            <person name="Kim D.-U."/>
        </authorList>
    </citation>
    <scope>NUCLEOTIDE SEQUENCE [LARGE SCALE GENOMIC DNA]</scope>
    <source>
        <strain evidence="4 5">KACC14197</strain>
    </source>
</reference>
<dbReference type="Pfam" id="PF01408">
    <property type="entry name" value="GFO_IDH_MocA"/>
    <property type="match status" value="1"/>
</dbReference>
<dbReference type="PANTHER" id="PTHR43377:SF1">
    <property type="entry name" value="BILIVERDIN REDUCTASE A"/>
    <property type="match status" value="1"/>
</dbReference>
<dbReference type="Gene3D" id="3.30.360.10">
    <property type="entry name" value="Dihydrodipicolinate Reductase, domain 2"/>
    <property type="match status" value="1"/>
</dbReference>
<evidence type="ECO:0000313" key="4">
    <source>
        <dbReference type="EMBL" id="MEK8129309.1"/>
    </source>
</evidence>
<feature type="domain" description="Gfo/Idh/MocA-like oxidoreductase C-terminal" evidence="3">
    <location>
        <begin position="132"/>
        <end position="323"/>
    </location>
</feature>
<dbReference type="SUPFAM" id="SSF55347">
    <property type="entry name" value="Glyceraldehyde-3-phosphate dehydrogenase-like, C-terminal domain"/>
    <property type="match status" value="1"/>
</dbReference>
<dbReference type="Pfam" id="PF02894">
    <property type="entry name" value="GFO_IDH_MocA_C"/>
    <property type="match status" value="1"/>
</dbReference>
<gene>
    <name evidence="4" type="ORF">WMW72_15490</name>
</gene>